<keyword evidence="1" id="KW-1185">Reference proteome</keyword>
<dbReference type="AlphaFoldDB" id="A0A914PY76"/>
<protein>
    <submittedName>
        <fullName evidence="2">Uncharacterized protein</fullName>
    </submittedName>
</protein>
<dbReference type="Proteomes" id="UP000887578">
    <property type="component" value="Unplaced"/>
</dbReference>
<evidence type="ECO:0000313" key="2">
    <source>
        <dbReference type="WBParaSite" id="PDA_v2.g19800.t1"/>
    </source>
</evidence>
<name>A0A914PY76_9BILA</name>
<evidence type="ECO:0000313" key="1">
    <source>
        <dbReference type="Proteomes" id="UP000887578"/>
    </source>
</evidence>
<accession>A0A914PY76</accession>
<dbReference type="WBParaSite" id="PDA_v2.g19800.t1">
    <property type="protein sequence ID" value="PDA_v2.g19800.t1"/>
    <property type="gene ID" value="PDA_v2.g19800"/>
</dbReference>
<organism evidence="1 2">
    <name type="scientific">Panagrolaimus davidi</name>
    <dbReference type="NCBI Taxonomy" id="227884"/>
    <lineage>
        <taxon>Eukaryota</taxon>
        <taxon>Metazoa</taxon>
        <taxon>Ecdysozoa</taxon>
        <taxon>Nematoda</taxon>
        <taxon>Chromadorea</taxon>
        <taxon>Rhabditida</taxon>
        <taxon>Tylenchina</taxon>
        <taxon>Panagrolaimomorpha</taxon>
        <taxon>Panagrolaimoidea</taxon>
        <taxon>Panagrolaimidae</taxon>
        <taxon>Panagrolaimus</taxon>
    </lineage>
</organism>
<reference evidence="2" key="1">
    <citation type="submission" date="2022-11" db="UniProtKB">
        <authorList>
            <consortium name="WormBaseParasite"/>
        </authorList>
    </citation>
    <scope>IDENTIFICATION</scope>
</reference>
<sequence>MLTFNTDGMVSQHFAFKDPIMDYVFKNLKPEHFIKLYQCSKYFYAKFRRNIIRHLEIVPDDVEETLNPTKCVISAWNPVLSTFKDFWITDSFIARVSWIRLPVFIHCNIKKLELCNPILWKEYVTLTKSGTVEELKILERVFGSSVDDMYASLEQLLGQVPNAKSIEISFTGFTETSGPSLLSMKRGTKFSKFVLKDMETQFFNIDVLTEFVVENAENDCHVHLTFEPFPEGLIADVATWFANFLSGQIAEDCTKRIKSALEAKKNDDRML</sequence>
<proteinExistence type="predicted"/>